<dbReference type="PANTHER" id="PTHR23501:SF92">
    <property type="entry name" value="GLUTATHIONE EXCHANGER 1-RELATED"/>
    <property type="match status" value="1"/>
</dbReference>
<dbReference type="GO" id="GO:0005768">
    <property type="term" value="C:endosome"/>
    <property type="evidence" value="ECO:0007669"/>
    <property type="project" value="TreeGrafter"/>
</dbReference>
<feature type="transmembrane region" description="Helical" evidence="9">
    <location>
        <begin position="202"/>
        <end position="221"/>
    </location>
</feature>
<protein>
    <recommendedName>
        <fullName evidence="12">Major facilitator superfamily (MFS) profile domain-containing protein</fullName>
    </recommendedName>
</protein>
<evidence type="ECO:0000313" key="11">
    <source>
        <dbReference type="Proteomes" id="UP000054302"/>
    </source>
</evidence>
<evidence type="ECO:0000256" key="8">
    <source>
        <dbReference type="SAM" id="MobiDB-lite"/>
    </source>
</evidence>
<feature type="transmembrane region" description="Helical" evidence="9">
    <location>
        <begin position="233"/>
        <end position="256"/>
    </location>
</feature>
<comment type="subcellular location">
    <subcellularLocation>
        <location evidence="1">Endomembrane system</location>
        <topology evidence="1">Multi-pass membrane protein</topology>
    </subcellularLocation>
</comment>
<name>A0A0D2A230_EXOME</name>
<dbReference type="GeneID" id="27322177"/>
<evidence type="ECO:0000256" key="7">
    <source>
        <dbReference type="ARBA" id="ARBA00023136"/>
    </source>
</evidence>
<dbReference type="GO" id="GO:0005886">
    <property type="term" value="C:plasma membrane"/>
    <property type="evidence" value="ECO:0007669"/>
    <property type="project" value="TreeGrafter"/>
</dbReference>
<dbReference type="OMA" id="SIGMWAF"/>
<feature type="transmembrane region" description="Helical" evidence="9">
    <location>
        <begin position="74"/>
        <end position="93"/>
    </location>
</feature>
<evidence type="ECO:0000256" key="2">
    <source>
        <dbReference type="ARBA" id="ARBA00008335"/>
    </source>
</evidence>
<dbReference type="EMBL" id="KN847522">
    <property type="protein sequence ID" value="KIV93088.1"/>
    <property type="molecule type" value="Genomic_DNA"/>
</dbReference>
<evidence type="ECO:0000256" key="4">
    <source>
        <dbReference type="ARBA" id="ARBA00022692"/>
    </source>
</evidence>
<evidence type="ECO:0000256" key="3">
    <source>
        <dbReference type="ARBA" id="ARBA00022448"/>
    </source>
</evidence>
<keyword evidence="4 9" id="KW-0812">Transmembrane</keyword>
<evidence type="ECO:0000313" key="10">
    <source>
        <dbReference type="EMBL" id="KIV93088.1"/>
    </source>
</evidence>
<feature type="region of interest" description="Disordered" evidence="8">
    <location>
        <begin position="1"/>
        <end position="46"/>
    </location>
</feature>
<dbReference type="SUPFAM" id="SSF103473">
    <property type="entry name" value="MFS general substrate transporter"/>
    <property type="match status" value="1"/>
</dbReference>
<feature type="compositionally biased region" description="Polar residues" evidence="8">
    <location>
        <begin position="1"/>
        <end position="11"/>
    </location>
</feature>
<feature type="transmembrane region" description="Helical" evidence="9">
    <location>
        <begin position="169"/>
        <end position="190"/>
    </location>
</feature>
<feature type="transmembrane region" description="Helical" evidence="9">
    <location>
        <begin position="358"/>
        <end position="379"/>
    </location>
</feature>
<dbReference type="HOGENOM" id="CLU_012970_2_1_1"/>
<gene>
    <name evidence="10" type="ORF">PV10_04332</name>
</gene>
<feature type="transmembrane region" description="Helical" evidence="9">
    <location>
        <begin position="423"/>
        <end position="442"/>
    </location>
</feature>
<reference evidence="10 11" key="1">
    <citation type="submission" date="2015-01" db="EMBL/GenBank/DDBJ databases">
        <title>The Genome Sequence of Exophiala mesophila CBS40295.</title>
        <authorList>
            <consortium name="The Broad Institute Genomics Platform"/>
            <person name="Cuomo C."/>
            <person name="de Hoog S."/>
            <person name="Gorbushina A."/>
            <person name="Stielow B."/>
            <person name="Teixiera M."/>
            <person name="Abouelleil A."/>
            <person name="Chapman S.B."/>
            <person name="Priest M."/>
            <person name="Young S.K."/>
            <person name="Wortman J."/>
            <person name="Nusbaum C."/>
            <person name="Birren B."/>
        </authorList>
    </citation>
    <scope>NUCLEOTIDE SEQUENCE [LARGE SCALE GENOMIC DNA]</scope>
    <source>
        <strain evidence="10 11">CBS 40295</strain>
    </source>
</reference>
<evidence type="ECO:0000256" key="1">
    <source>
        <dbReference type="ARBA" id="ARBA00004127"/>
    </source>
</evidence>
<feature type="transmembrane region" description="Helical" evidence="9">
    <location>
        <begin position="145"/>
        <end position="163"/>
    </location>
</feature>
<feature type="transmembrane region" description="Helical" evidence="9">
    <location>
        <begin position="566"/>
        <end position="585"/>
    </location>
</feature>
<proteinExistence type="inferred from homology"/>
<keyword evidence="6" id="KW-0406">Ion transport</keyword>
<dbReference type="GO" id="GO:0005774">
    <property type="term" value="C:vacuolar membrane"/>
    <property type="evidence" value="ECO:0007669"/>
    <property type="project" value="TreeGrafter"/>
</dbReference>
<dbReference type="FunFam" id="1.20.1250.20:FF:000197">
    <property type="entry name" value="Siderophore iron transporter 1"/>
    <property type="match status" value="1"/>
</dbReference>
<feature type="transmembrane region" description="Helical" evidence="9">
    <location>
        <begin position="399"/>
        <end position="416"/>
    </location>
</feature>
<feature type="transmembrane region" description="Helical" evidence="9">
    <location>
        <begin position="485"/>
        <end position="511"/>
    </location>
</feature>
<dbReference type="Proteomes" id="UP000054302">
    <property type="component" value="Unassembled WGS sequence"/>
</dbReference>
<dbReference type="Gene3D" id="1.20.1250.20">
    <property type="entry name" value="MFS general substrate transporter like domains"/>
    <property type="match status" value="2"/>
</dbReference>
<dbReference type="RefSeq" id="XP_016224662.1">
    <property type="nucleotide sequence ID" value="XM_016368874.1"/>
</dbReference>
<feature type="transmembrane region" description="Helical" evidence="9">
    <location>
        <begin position="321"/>
        <end position="338"/>
    </location>
</feature>
<evidence type="ECO:0008006" key="12">
    <source>
        <dbReference type="Google" id="ProtNLM"/>
    </source>
</evidence>
<keyword evidence="11" id="KW-1185">Reference proteome</keyword>
<evidence type="ECO:0000256" key="5">
    <source>
        <dbReference type="ARBA" id="ARBA00022989"/>
    </source>
</evidence>
<dbReference type="AlphaFoldDB" id="A0A0D2A230"/>
<keyword evidence="3" id="KW-0813">Transport</keyword>
<dbReference type="InterPro" id="IPR036259">
    <property type="entry name" value="MFS_trans_sf"/>
</dbReference>
<comment type="similarity">
    <text evidence="2">Belongs to the major facilitator superfamily.</text>
</comment>
<dbReference type="PANTHER" id="PTHR23501">
    <property type="entry name" value="MAJOR FACILITATOR SUPERFAMILY"/>
    <property type="match status" value="1"/>
</dbReference>
<evidence type="ECO:0000256" key="9">
    <source>
        <dbReference type="SAM" id="Phobius"/>
    </source>
</evidence>
<organism evidence="10 11">
    <name type="scientific">Exophiala mesophila</name>
    <name type="common">Black yeast-like fungus</name>
    <dbReference type="NCBI Taxonomy" id="212818"/>
    <lineage>
        <taxon>Eukaryota</taxon>
        <taxon>Fungi</taxon>
        <taxon>Dikarya</taxon>
        <taxon>Ascomycota</taxon>
        <taxon>Pezizomycotina</taxon>
        <taxon>Eurotiomycetes</taxon>
        <taxon>Chaetothyriomycetidae</taxon>
        <taxon>Chaetothyriales</taxon>
        <taxon>Herpotrichiellaceae</taxon>
        <taxon>Exophiala</taxon>
    </lineage>
</organism>
<accession>A0A0D2A230</accession>
<dbReference type="OrthoDB" id="4088837at2759"/>
<feature type="compositionally biased region" description="Low complexity" evidence="8">
    <location>
        <begin position="37"/>
        <end position="46"/>
    </location>
</feature>
<dbReference type="VEuPathDB" id="FungiDB:PV10_04332"/>
<keyword evidence="5 9" id="KW-1133">Transmembrane helix</keyword>
<feature type="transmembrane region" description="Helical" evidence="9">
    <location>
        <begin position="454"/>
        <end position="473"/>
    </location>
</feature>
<feature type="transmembrane region" description="Helical" evidence="9">
    <location>
        <begin position="289"/>
        <end position="309"/>
    </location>
</feature>
<dbReference type="GO" id="GO:0015343">
    <property type="term" value="F:siderophore-iron transmembrane transporter activity"/>
    <property type="evidence" value="ECO:0007669"/>
    <property type="project" value="TreeGrafter"/>
</dbReference>
<sequence length="630" mass="68468">MSVHVNHNSGTVEAGPFEGLPATPDPGLDGDKEAKGPTASTTPAWPAARSQELGHTAIAPGVARMEAIHAELRLHDRIILFGSIFIVAYAYGLDYLTRNTYQAYATSSYSQHSLLSTINVIRGVVAASIQPLIAKLADIFGRVELFIMAVIFYVMGTIIQTFALNVQTFAAGALFYQIGYNCSLLVIEIIIADTTSMKTRMFFAYLPGAPYIINTWISGNVVDSVLRTSTWKWGIGMWAIIYPICSIPLIVVLVLANRRSRKNGFRPPPTFTGKNTKDSVLQLFWKLDLVGNLLLSGALAMILIPMTLAGGQSRDWQSARIITPIVIGFLFVPAFVCWERVAPYPMVSMHLLKDRGVWSALGIVTWVTFSFMITASFLYTVLVVGFDFSIAAATRISSLYSFCAVTTGLILGLIISKVRRLKPFILAGVVLWLVGYGLLVQYRGGTGSPSRSGVIGGQVVLGIAGGFFPYPALVEIQAMAKHEHVAVLTSLLLTMSNMGFALGNAVSGALWTQTLYNRLQEDLAGFDDGTLAAAVYASPFAVLPEYPVGTPERTAIISSYRYIQRLLSITGICMAIPIAIFALTIRNPRLSDDITQQDAEKKVVENSDGSEASSLPKGVFSRWGHRLMHG</sequence>
<feature type="region of interest" description="Disordered" evidence="8">
    <location>
        <begin position="597"/>
        <end position="617"/>
    </location>
</feature>
<keyword evidence="7 9" id="KW-0472">Membrane</keyword>
<evidence type="ECO:0000256" key="6">
    <source>
        <dbReference type="ARBA" id="ARBA00023065"/>
    </source>
</evidence>